<reference evidence="1 2" key="1">
    <citation type="submission" date="2024-06" db="EMBL/GenBank/DDBJ databases">
        <title>Genomic Encyclopedia of Type Strains, Phase IV (KMG-IV): sequencing the most valuable type-strain genomes for metagenomic binning, comparative biology and taxonomic classification.</title>
        <authorList>
            <person name="Goeker M."/>
        </authorList>
    </citation>
    <scope>NUCLEOTIDE SEQUENCE [LARGE SCALE GENOMIC DNA]</scope>
    <source>
        <strain evidence="1 2">DSM 29388</strain>
    </source>
</reference>
<dbReference type="Proteomes" id="UP001549146">
    <property type="component" value="Unassembled WGS sequence"/>
</dbReference>
<protein>
    <recommendedName>
        <fullName evidence="3">Methyltransferase FkbM domain-containing protein</fullName>
    </recommendedName>
</protein>
<organism evidence="1 2">
    <name type="scientific">Moheibacter stercoris</name>
    <dbReference type="NCBI Taxonomy" id="1628251"/>
    <lineage>
        <taxon>Bacteria</taxon>
        <taxon>Pseudomonadati</taxon>
        <taxon>Bacteroidota</taxon>
        <taxon>Flavobacteriia</taxon>
        <taxon>Flavobacteriales</taxon>
        <taxon>Weeksellaceae</taxon>
        <taxon>Moheibacter</taxon>
    </lineage>
</organism>
<evidence type="ECO:0008006" key="3">
    <source>
        <dbReference type="Google" id="ProtNLM"/>
    </source>
</evidence>
<dbReference type="SUPFAM" id="SSF53335">
    <property type="entry name" value="S-adenosyl-L-methionine-dependent methyltransferases"/>
    <property type="match status" value="1"/>
</dbReference>
<keyword evidence="2" id="KW-1185">Reference proteome</keyword>
<dbReference type="InterPro" id="IPR029063">
    <property type="entry name" value="SAM-dependent_MTases_sf"/>
</dbReference>
<sequence length="255" mass="30043">MINYIKKRFFVKNLSETETNQLVLEKIGHQIYTGPFAGLKIPTIVQKEFKLAESLGLYEFALHKVISTLPSRKIDNIMVIGGHKGYYPAGLSNFLRPENMYVFEMDEKFFPFLESWISLNNLKPYKFYQEATAEILEKWNEKIDFLLIDCEGAEDFLLLPDQYPWQKNTDILVEVHHFYDNKIMGNLISRFKNTHQLEIIYDDIMENHIIDTILKELGIKGNYRKQPLHRWIFNENKSKIITSGVFLYMKANSKS</sequence>
<evidence type="ECO:0000313" key="1">
    <source>
        <dbReference type="EMBL" id="MET3732588.1"/>
    </source>
</evidence>
<proteinExistence type="predicted"/>
<name>A0ABV2LYI3_9FLAO</name>
<accession>A0ABV2LYI3</accession>
<comment type="caution">
    <text evidence="1">The sequence shown here is derived from an EMBL/GenBank/DDBJ whole genome shotgun (WGS) entry which is preliminary data.</text>
</comment>
<dbReference type="EMBL" id="JBEPMO010000015">
    <property type="protein sequence ID" value="MET3732588.1"/>
    <property type="molecule type" value="Genomic_DNA"/>
</dbReference>
<gene>
    <name evidence="1" type="ORF">ABID46_002178</name>
</gene>
<evidence type="ECO:0000313" key="2">
    <source>
        <dbReference type="Proteomes" id="UP001549146"/>
    </source>
</evidence>
<dbReference type="RefSeq" id="WP_354509955.1">
    <property type="nucleotide sequence ID" value="NZ_JBEPMO010000015.1"/>
</dbReference>